<reference evidence="30" key="1">
    <citation type="submission" date="2024-06" db="EMBL/GenBank/DDBJ databases">
        <authorList>
            <person name="Ryan C."/>
        </authorList>
    </citation>
    <scope>NUCLEOTIDE SEQUENCE [LARGE SCALE GENOMIC DNA]</scope>
</reference>
<dbReference type="Proteomes" id="UP001497457">
    <property type="component" value="Chromosome 2b"/>
</dbReference>
<evidence type="ECO:0000256" key="3">
    <source>
        <dbReference type="ARBA" id="ARBA00008684"/>
    </source>
</evidence>
<evidence type="ECO:0000256" key="26">
    <source>
        <dbReference type="SAM" id="Phobius"/>
    </source>
</evidence>
<dbReference type="InterPro" id="IPR011009">
    <property type="entry name" value="Kinase-like_dom_sf"/>
</dbReference>
<evidence type="ECO:0000256" key="23">
    <source>
        <dbReference type="ARBA" id="ARBA00056628"/>
    </source>
</evidence>
<keyword evidence="14" id="KW-0418">Kinase</keyword>
<dbReference type="EMBL" id="OZ075112">
    <property type="protein sequence ID" value="CAL4968073.1"/>
    <property type="molecule type" value="Genomic_DNA"/>
</dbReference>
<evidence type="ECO:0000256" key="6">
    <source>
        <dbReference type="ARBA" id="ARBA00022527"/>
    </source>
</evidence>
<comment type="function">
    <text evidence="23">The processed protein kinase Xa21 chain released by protein cleavage after X.oryzae pv. oryzae protein Ax21 detection translocates into the nucleus where it can bind and regulate WRKY62, a transcription factor. Confers resistance to the bacterial pathogen X.oryzae pv. oryzae (Xoo).</text>
</comment>
<dbReference type="InterPro" id="IPR001611">
    <property type="entry name" value="Leu-rich_rpt"/>
</dbReference>
<dbReference type="GO" id="GO:0005524">
    <property type="term" value="F:ATP binding"/>
    <property type="evidence" value="ECO:0007669"/>
    <property type="project" value="UniProtKB-UniRule"/>
</dbReference>
<keyword evidence="12" id="KW-0677">Repeat</keyword>
<evidence type="ECO:0000256" key="15">
    <source>
        <dbReference type="ARBA" id="ARBA00022840"/>
    </source>
</evidence>
<dbReference type="GO" id="GO:0004674">
    <property type="term" value="F:protein serine/threonine kinase activity"/>
    <property type="evidence" value="ECO:0007669"/>
    <property type="project" value="UniProtKB-KW"/>
</dbReference>
<keyword evidence="17 26" id="KW-0472">Membrane</keyword>
<evidence type="ECO:0000256" key="1">
    <source>
        <dbReference type="ARBA" id="ARBA00004251"/>
    </source>
</evidence>
<dbReference type="FunFam" id="3.80.10.10:FF:000275">
    <property type="entry name" value="Leucine-rich repeat receptor-like protein kinase"/>
    <property type="match status" value="1"/>
</dbReference>
<evidence type="ECO:0000256" key="24">
    <source>
        <dbReference type="ARBA" id="ARBA00072040"/>
    </source>
</evidence>
<dbReference type="SMART" id="SM00220">
    <property type="entry name" value="S_TKc"/>
    <property type="match status" value="1"/>
</dbReference>
<dbReference type="SUPFAM" id="SSF52058">
    <property type="entry name" value="L domain-like"/>
    <property type="match status" value="2"/>
</dbReference>
<dbReference type="InterPro" id="IPR051809">
    <property type="entry name" value="Plant_receptor-like_S/T_kinase"/>
</dbReference>
<dbReference type="InterPro" id="IPR017441">
    <property type="entry name" value="Protein_kinase_ATP_BS"/>
</dbReference>
<dbReference type="PANTHER" id="PTHR27008">
    <property type="entry name" value="OS04G0122200 PROTEIN"/>
    <property type="match status" value="1"/>
</dbReference>
<dbReference type="Gene3D" id="3.80.10.10">
    <property type="entry name" value="Ribonuclease Inhibitor"/>
    <property type="match status" value="3"/>
</dbReference>
<evidence type="ECO:0000256" key="2">
    <source>
        <dbReference type="ARBA" id="ARBA00004389"/>
    </source>
</evidence>
<dbReference type="GO" id="GO:0005886">
    <property type="term" value="C:plasma membrane"/>
    <property type="evidence" value="ECO:0007669"/>
    <property type="project" value="UniProtKB-SubCell"/>
</dbReference>
<evidence type="ECO:0000256" key="8">
    <source>
        <dbReference type="ARBA" id="ARBA00022614"/>
    </source>
</evidence>
<keyword evidence="9" id="KW-0808">Transferase</keyword>
<evidence type="ECO:0000256" key="11">
    <source>
        <dbReference type="ARBA" id="ARBA00022729"/>
    </source>
</evidence>
<gene>
    <name evidence="29" type="ORF">URODEC1_LOCUS48797</name>
</gene>
<evidence type="ECO:0000256" key="9">
    <source>
        <dbReference type="ARBA" id="ARBA00022679"/>
    </source>
</evidence>
<dbReference type="GO" id="GO:0005789">
    <property type="term" value="C:endoplasmic reticulum membrane"/>
    <property type="evidence" value="ECO:0007669"/>
    <property type="project" value="UniProtKB-SubCell"/>
</dbReference>
<keyword evidence="16 26" id="KW-1133">Transmembrane helix</keyword>
<feature type="signal peptide" evidence="27">
    <location>
        <begin position="1"/>
        <end position="18"/>
    </location>
</feature>
<dbReference type="Pfam" id="PF00560">
    <property type="entry name" value="LRR_1"/>
    <property type="match status" value="6"/>
</dbReference>
<evidence type="ECO:0000256" key="25">
    <source>
        <dbReference type="PROSITE-ProRule" id="PRU10141"/>
    </source>
</evidence>
<evidence type="ECO:0000256" key="12">
    <source>
        <dbReference type="ARBA" id="ARBA00022737"/>
    </source>
</evidence>
<keyword evidence="7" id="KW-0597">Phosphoprotein</keyword>
<dbReference type="InterPro" id="IPR001245">
    <property type="entry name" value="Ser-Thr/Tyr_kinase_cat_dom"/>
</dbReference>
<evidence type="ECO:0000313" key="29">
    <source>
        <dbReference type="EMBL" id="CAL4968073.1"/>
    </source>
</evidence>
<dbReference type="Pfam" id="PF13855">
    <property type="entry name" value="LRR_8"/>
    <property type="match status" value="1"/>
</dbReference>
<keyword evidence="18" id="KW-0675">Receptor</keyword>
<protein>
    <recommendedName>
        <fullName evidence="24">Receptor kinase-like protein Xa21</fullName>
        <ecNumber evidence="4">2.7.11.1</ecNumber>
    </recommendedName>
</protein>
<evidence type="ECO:0000256" key="14">
    <source>
        <dbReference type="ARBA" id="ARBA00022777"/>
    </source>
</evidence>
<dbReference type="FunFam" id="3.80.10.10:FF:000288">
    <property type="entry name" value="LRR receptor-like serine/threonine-protein kinase EFR"/>
    <property type="match status" value="1"/>
</dbReference>
<comment type="similarity">
    <text evidence="3">Belongs to the protein kinase superfamily. Ser/Thr protein kinase family.</text>
</comment>
<feature type="chain" id="PRO_5044781796" description="Receptor kinase-like protein Xa21" evidence="27">
    <location>
        <begin position="19"/>
        <end position="1013"/>
    </location>
</feature>
<comment type="function">
    <text evidence="22">Receptor kinase that detects X.oryzae pv. oryzae protein Ax21 to promote innate immunity. Following X.oryzae pv. oryzae protein Ax21 detection, undergoes cleavage, releasing the processed protein kinase Xa21 chain.</text>
</comment>
<dbReference type="PROSITE" id="PS00107">
    <property type="entry name" value="PROTEIN_KINASE_ATP"/>
    <property type="match status" value="1"/>
</dbReference>
<dbReference type="FunFam" id="1.10.510.10:FF:000358">
    <property type="entry name" value="Putative leucine-rich repeat receptor-like serine/threonine-protein kinase"/>
    <property type="match status" value="1"/>
</dbReference>
<keyword evidence="15 25" id="KW-0067">ATP-binding</keyword>
<evidence type="ECO:0000256" key="27">
    <source>
        <dbReference type="SAM" id="SignalP"/>
    </source>
</evidence>
<comment type="subcellular location">
    <subcellularLocation>
        <location evidence="1">Cell membrane</location>
        <topology evidence="1">Single-pass type I membrane protein</topology>
    </subcellularLocation>
    <subcellularLocation>
        <location evidence="2">Endoplasmic reticulum membrane</location>
        <topology evidence="2">Single-pass membrane protein</topology>
    </subcellularLocation>
</comment>
<feature type="transmembrane region" description="Helical" evidence="26">
    <location>
        <begin position="643"/>
        <end position="666"/>
    </location>
</feature>
<evidence type="ECO:0000256" key="21">
    <source>
        <dbReference type="ARBA" id="ARBA00048679"/>
    </source>
</evidence>
<evidence type="ECO:0000256" key="17">
    <source>
        <dbReference type="ARBA" id="ARBA00023136"/>
    </source>
</evidence>
<accession>A0ABC8ZZ60</accession>
<proteinExistence type="inferred from homology"/>
<dbReference type="Gene3D" id="1.10.510.10">
    <property type="entry name" value="Transferase(Phosphotransferase) domain 1"/>
    <property type="match status" value="1"/>
</dbReference>
<evidence type="ECO:0000256" key="5">
    <source>
        <dbReference type="ARBA" id="ARBA00022475"/>
    </source>
</evidence>
<dbReference type="InterPro" id="IPR003591">
    <property type="entry name" value="Leu-rich_rpt_typical-subtyp"/>
</dbReference>
<dbReference type="Pfam" id="PF08263">
    <property type="entry name" value="LRRNT_2"/>
    <property type="match status" value="1"/>
</dbReference>
<dbReference type="InterPro" id="IPR032675">
    <property type="entry name" value="LRR_dom_sf"/>
</dbReference>
<name>A0ABC8ZZ60_9POAL</name>
<feature type="binding site" evidence="25">
    <location>
        <position position="735"/>
    </location>
    <ligand>
        <name>ATP</name>
        <dbReference type="ChEBI" id="CHEBI:30616"/>
    </ligand>
</feature>
<dbReference type="InterPro" id="IPR000719">
    <property type="entry name" value="Prot_kinase_dom"/>
</dbReference>
<evidence type="ECO:0000259" key="28">
    <source>
        <dbReference type="PROSITE" id="PS50011"/>
    </source>
</evidence>
<keyword evidence="13 25" id="KW-0547">Nucleotide-binding</keyword>
<sequence>MHVLHLLCFSLLLRPSLAASPRSSHDPADMLTLLSFRSMLLDPAGSLASWNSSNFLCSWRGVVCGRQHPERVIALQMNSFSLAGRMSPFLGNLTFVRELDLSNNHLEGKIPQELGQLRRLQVLNLTRNILEGVVPAALGRCAQLLYLNLGFNHLQGELPSDIGSLENIVFLNLAVNGLSGQFPQFLANLSSIQALGLGNNTFSGPFPSFLHHLPHLSRVSIEFNNLSGFIPPSFWNISTLTGFSAAGNAIVGTLPSNAFNNFPHLQVFYMEHNLIHGRIPASLGNASDLSKIQLHTNFFSGNVPPKVGKLKDLQFLKVGDNFLEANEAIGWDFVDGLTNCSQLHILELAFNRFGGVLPGAFANLSSTSLFSLALENNAISGIIPEGIGNLISLHALDLSNNHFTGTLPSSLSMLQSLNGFSVAKNTLTDSIPLSIGNLTELNYLEFLSNEFSGTIPSTLGNLTNLLELVLAYNNFIGSIPTEIFNIRTLSIALDFSNNKLEGSIPPEIGNLKNLVELHLESNILSGQIPSSLGECQLLQNLYLENNSFTGNIPLAMEEIKGLEILDLSRNNFSGQIPKFLGNLSSLSYLNISFNNFSGEVPTSGVFANATTISIQGNDELCGGIYHLYLPACSSESPKRRHSFHVILVVIPLAATAGTLLLLYFFLTCRKKKSAENRSRESMDGHPLISYSQLVKATEGFSTTNLLGAGTFGSVFKGTLYSRNDENENENLVAVKVLKLQTPGALKSFEAECEAMRNLRHRNLVKIITSCSSIDSKGDDFKAIVFDFMPNGSLEHWLHVHPGTRNQLEQRRLNLHQTVSIIFDVAYALDYLHWHGVAPIVHCDLKPSNVLLDTDMVAHVGDFGLARILAEESSSFQPSTSSMGFRGTIGYAPPEYGAGNVVSTHGDIYSYGILILEMVTGRRPTDNTFEHGLSLRKYVEMAINNREMDIINTELVTEIQNENARVDGEPNRKMLNSMISLLKLGMSCSEEMPSSRMSTKDIIRELHAIRTALI</sequence>
<evidence type="ECO:0000256" key="18">
    <source>
        <dbReference type="ARBA" id="ARBA00023170"/>
    </source>
</evidence>
<dbReference type="FunFam" id="3.30.200.20:FF:000432">
    <property type="entry name" value="LRR receptor-like serine/threonine-protein kinase EFR"/>
    <property type="match status" value="1"/>
</dbReference>
<dbReference type="Gene3D" id="3.30.200.20">
    <property type="entry name" value="Phosphorylase Kinase, domain 1"/>
    <property type="match status" value="1"/>
</dbReference>
<dbReference type="SUPFAM" id="SSF56112">
    <property type="entry name" value="Protein kinase-like (PK-like)"/>
    <property type="match status" value="1"/>
</dbReference>
<dbReference type="InterPro" id="IPR013210">
    <property type="entry name" value="LRR_N_plant-typ"/>
</dbReference>
<comment type="catalytic activity">
    <reaction evidence="20">
        <text>L-threonyl-[protein] + ATP = O-phospho-L-threonyl-[protein] + ADP + H(+)</text>
        <dbReference type="Rhea" id="RHEA:46608"/>
        <dbReference type="Rhea" id="RHEA-COMP:11060"/>
        <dbReference type="Rhea" id="RHEA-COMP:11605"/>
        <dbReference type="ChEBI" id="CHEBI:15378"/>
        <dbReference type="ChEBI" id="CHEBI:30013"/>
        <dbReference type="ChEBI" id="CHEBI:30616"/>
        <dbReference type="ChEBI" id="CHEBI:61977"/>
        <dbReference type="ChEBI" id="CHEBI:456216"/>
        <dbReference type="EC" id="2.7.11.1"/>
    </reaction>
</comment>
<keyword evidence="8" id="KW-0433">Leucine-rich repeat</keyword>
<evidence type="ECO:0000313" key="30">
    <source>
        <dbReference type="Proteomes" id="UP001497457"/>
    </source>
</evidence>
<keyword evidence="19" id="KW-0325">Glycoprotein</keyword>
<reference evidence="29 30" key="2">
    <citation type="submission" date="2024-10" db="EMBL/GenBank/DDBJ databases">
        <authorList>
            <person name="Ryan C."/>
        </authorList>
    </citation>
    <scope>NUCLEOTIDE SEQUENCE [LARGE SCALE GENOMIC DNA]</scope>
</reference>
<organism evidence="29 30">
    <name type="scientific">Urochloa decumbens</name>
    <dbReference type="NCBI Taxonomy" id="240449"/>
    <lineage>
        <taxon>Eukaryota</taxon>
        <taxon>Viridiplantae</taxon>
        <taxon>Streptophyta</taxon>
        <taxon>Embryophyta</taxon>
        <taxon>Tracheophyta</taxon>
        <taxon>Spermatophyta</taxon>
        <taxon>Magnoliopsida</taxon>
        <taxon>Liliopsida</taxon>
        <taxon>Poales</taxon>
        <taxon>Poaceae</taxon>
        <taxon>PACMAD clade</taxon>
        <taxon>Panicoideae</taxon>
        <taxon>Panicodae</taxon>
        <taxon>Paniceae</taxon>
        <taxon>Melinidinae</taxon>
        <taxon>Urochloa</taxon>
    </lineage>
</organism>
<keyword evidence="11 27" id="KW-0732">Signal</keyword>
<evidence type="ECO:0000256" key="20">
    <source>
        <dbReference type="ARBA" id="ARBA00047899"/>
    </source>
</evidence>
<dbReference type="Pfam" id="PF07714">
    <property type="entry name" value="PK_Tyr_Ser-Thr"/>
    <property type="match status" value="1"/>
</dbReference>
<evidence type="ECO:0000256" key="10">
    <source>
        <dbReference type="ARBA" id="ARBA00022692"/>
    </source>
</evidence>
<evidence type="ECO:0000256" key="19">
    <source>
        <dbReference type="ARBA" id="ARBA00023180"/>
    </source>
</evidence>
<dbReference type="AlphaFoldDB" id="A0ABC8ZZ60"/>
<evidence type="ECO:0000256" key="7">
    <source>
        <dbReference type="ARBA" id="ARBA00022553"/>
    </source>
</evidence>
<feature type="domain" description="Protein kinase" evidence="28">
    <location>
        <begin position="700"/>
        <end position="1009"/>
    </location>
</feature>
<keyword evidence="10 26" id="KW-0812">Transmembrane</keyword>
<evidence type="ECO:0000256" key="13">
    <source>
        <dbReference type="ARBA" id="ARBA00022741"/>
    </source>
</evidence>
<dbReference type="EC" id="2.7.11.1" evidence="4"/>
<evidence type="ECO:0000256" key="4">
    <source>
        <dbReference type="ARBA" id="ARBA00012513"/>
    </source>
</evidence>
<dbReference type="InterPro" id="IPR008271">
    <property type="entry name" value="Ser/Thr_kinase_AS"/>
</dbReference>
<dbReference type="PROSITE" id="PS00108">
    <property type="entry name" value="PROTEIN_KINASE_ST"/>
    <property type="match status" value="1"/>
</dbReference>
<keyword evidence="5" id="KW-1003">Cell membrane</keyword>
<evidence type="ECO:0000256" key="22">
    <source>
        <dbReference type="ARBA" id="ARBA00054320"/>
    </source>
</evidence>
<dbReference type="PROSITE" id="PS50011">
    <property type="entry name" value="PROTEIN_KINASE_DOM"/>
    <property type="match status" value="1"/>
</dbReference>
<keyword evidence="6" id="KW-0723">Serine/threonine-protein kinase</keyword>
<comment type="catalytic activity">
    <reaction evidence="21">
        <text>L-seryl-[protein] + ATP = O-phospho-L-seryl-[protein] + ADP + H(+)</text>
        <dbReference type="Rhea" id="RHEA:17989"/>
        <dbReference type="Rhea" id="RHEA-COMP:9863"/>
        <dbReference type="Rhea" id="RHEA-COMP:11604"/>
        <dbReference type="ChEBI" id="CHEBI:15378"/>
        <dbReference type="ChEBI" id="CHEBI:29999"/>
        <dbReference type="ChEBI" id="CHEBI:30616"/>
        <dbReference type="ChEBI" id="CHEBI:83421"/>
        <dbReference type="ChEBI" id="CHEBI:456216"/>
        <dbReference type="EC" id="2.7.11.1"/>
    </reaction>
</comment>
<evidence type="ECO:0000256" key="16">
    <source>
        <dbReference type="ARBA" id="ARBA00022989"/>
    </source>
</evidence>
<dbReference type="PANTHER" id="PTHR27008:SF490">
    <property type="entry name" value="OS11G0569300 PROTEIN"/>
    <property type="match status" value="1"/>
</dbReference>
<keyword evidence="30" id="KW-1185">Reference proteome</keyword>
<dbReference type="SMART" id="SM00369">
    <property type="entry name" value="LRR_TYP"/>
    <property type="match status" value="8"/>
</dbReference>